<reference evidence="4" key="1">
    <citation type="submission" date="2022-10" db="EMBL/GenBank/DDBJ databases">
        <title>Genomics discovery of giant fungal viruses from subsurface oceanic crustal fluids.</title>
        <authorList>
            <person name="Bhattacharjee A.S."/>
            <person name="Schulz F."/>
            <person name="Woyke T."/>
            <person name="Orcutt B.N."/>
            <person name="Matinez Martinez J."/>
        </authorList>
    </citation>
    <scope>NUCLEOTIDE SEQUENCE</scope>
    <source>
        <strain evidence="4">VSAG1.JdFR</strain>
        <strain evidence="5">VSAG8.JdFR</strain>
    </source>
</reference>
<keyword evidence="3" id="KW-0472">Membrane</keyword>
<evidence type="ECO:0000256" key="1">
    <source>
        <dbReference type="SAM" id="Coils"/>
    </source>
</evidence>
<accession>A0A9E8K132</accession>
<keyword evidence="1" id="KW-0175">Coiled coil</keyword>
<keyword evidence="3" id="KW-0812">Transmembrane</keyword>
<evidence type="ECO:0000256" key="2">
    <source>
        <dbReference type="SAM" id="MobiDB-lite"/>
    </source>
</evidence>
<dbReference type="EMBL" id="OP765507">
    <property type="protein sequence ID" value="UZT28831.1"/>
    <property type="molecule type" value="Genomic_DNA"/>
</dbReference>
<feature type="coiled-coil region" evidence="1">
    <location>
        <begin position="66"/>
        <end position="93"/>
    </location>
</feature>
<sequence>MNYKNIIIALVSFSIFLLLIYLLYQLYDLEEVIIKFLFVALIIFGLIFIIYKLYLNKFKIEGLANKDKNEEIMEKEENNNNDLKSRKSDELKSKNYKQDHSLLDNEQHHVNIPIGNCISGCVVSYDDCSQSTKNVNGVHQFINEFKCSWSNMFSFSTSNPNDDYNQYCSKCEVIDNVKYIQNNKNTKDKLGTTEFKDDSKNYYEFQYNGKTIHLKEGYYMDQDGNVKKMQKQKAIPSLKRNQELPENELDMLTGDSDDNYNNFNDPNSINNIQNTQNRNSTQNNSEIQKQIRSHVSSLFDTYIGKLVNSAISQRNVGSNLNTSPDHNIGYLNLNSSLSNLLDSNSLSNNRLIQDNPYTGQQNCHDAKTGQEIRCPKPYDYKPSMSLN</sequence>
<keyword evidence="3" id="KW-1133">Transmembrane helix</keyword>
<evidence type="ECO:0000256" key="3">
    <source>
        <dbReference type="SAM" id="Phobius"/>
    </source>
</evidence>
<feature type="transmembrane region" description="Helical" evidence="3">
    <location>
        <begin position="7"/>
        <end position="27"/>
    </location>
</feature>
<feature type="compositionally biased region" description="Low complexity" evidence="2">
    <location>
        <begin position="259"/>
        <end position="280"/>
    </location>
</feature>
<evidence type="ECO:0000313" key="5">
    <source>
        <dbReference type="EMBL" id="UZT29153.1"/>
    </source>
</evidence>
<evidence type="ECO:0000313" key="4">
    <source>
        <dbReference type="EMBL" id="UZT28831.1"/>
    </source>
</evidence>
<organism evidence="4">
    <name type="scientific">Nucleocytoviricota sp</name>
    <dbReference type="NCBI Taxonomy" id="2809609"/>
    <lineage>
        <taxon>Viruses</taxon>
        <taxon>Varidnaviria</taxon>
        <taxon>Bamfordvirae</taxon>
        <taxon>Nucleocytoviricota</taxon>
    </lineage>
</organism>
<proteinExistence type="predicted"/>
<name>A0A9E8K132_9VIRU</name>
<protein>
    <submittedName>
        <fullName evidence="4">Uncharacterized protein</fullName>
    </submittedName>
</protein>
<dbReference type="EMBL" id="OP765584">
    <property type="protein sequence ID" value="UZT29153.1"/>
    <property type="molecule type" value="Genomic_DNA"/>
</dbReference>
<feature type="transmembrane region" description="Helical" evidence="3">
    <location>
        <begin position="33"/>
        <end position="54"/>
    </location>
</feature>
<feature type="region of interest" description="Disordered" evidence="2">
    <location>
        <begin position="239"/>
        <end position="280"/>
    </location>
</feature>